<gene>
    <name evidence="1" type="ORF">AsAng_0021590</name>
</gene>
<organism evidence="1 2">
    <name type="scientific">Aureispira anguillae</name>
    <dbReference type="NCBI Taxonomy" id="2864201"/>
    <lineage>
        <taxon>Bacteria</taxon>
        <taxon>Pseudomonadati</taxon>
        <taxon>Bacteroidota</taxon>
        <taxon>Saprospiria</taxon>
        <taxon>Saprospirales</taxon>
        <taxon>Saprospiraceae</taxon>
        <taxon>Aureispira</taxon>
    </lineage>
</organism>
<evidence type="ECO:0000313" key="2">
    <source>
        <dbReference type="Proteomes" id="UP001060919"/>
    </source>
</evidence>
<keyword evidence="2" id="KW-1185">Reference proteome</keyword>
<dbReference type="Proteomes" id="UP001060919">
    <property type="component" value="Chromosome"/>
</dbReference>
<reference evidence="1" key="1">
    <citation type="submission" date="2022-09" db="EMBL/GenBank/DDBJ databases">
        <title>Aureispira anguillicida sp. nov., isolated from Leptocephalus of Japanese eel Anguilla japonica.</title>
        <authorList>
            <person name="Yuasa K."/>
            <person name="Mekata T."/>
            <person name="Ikunari K."/>
        </authorList>
    </citation>
    <scope>NUCLEOTIDE SEQUENCE</scope>
    <source>
        <strain evidence="1">EL160426</strain>
    </source>
</reference>
<name>A0A915YE97_9BACT</name>
<accession>A0A915YE97</accession>
<protein>
    <submittedName>
        <fullName evidence="1">Uncharacterized protein</fullName>
    </submittedName>
</protein>
<evidence type="ECO:0000313" key="1">
    <source>
        <dbReference type="EMBL" id="BDS11445.1"/>
    </source>
</evidence>
<sequence>MGNAKRTTGIDYPAFCYFAPQIRAKLKLPMFNSLKRNN</sequence>
<dbReference type="EMBL" id="AP026867">
    <property type="protein sequence ID" value="BDS11445.1"/>
    <property type="molecule type" value="Genomic_DNA"/>
</dbReference>
<dbReference type="AlphaFoldDB" id="A0A915YE97"/>
<proteinExistence type="predicted"/>
<dbReference type="KEGG" id="aup:AsAng_0021590"/>